<protein>
    <submittedName>
        <fullName evidence="1">Uncharacterized protein</fullName>
    </submittedName>
</protein>
<accession>A0A9P7RM75</accession>
<name>A0A9P7RM75_9AGAR</name>
<reference evidence="1" key="1">
    <citation type="journal article" date="2021" name="Genome Biol. Evol.">
        <title>The assembled and annotated genome of the fairy-ring fungus Marasmius oreades.</title>
        <authorList>
            <person name="Hiltunen M."/>
            <person name="Ament-Velasquez S.L."/>
            <person name="Johannesson H."/>
        </authorList>
    </citation>
    <scope>NUCLEOTIDE SEQUENCE</scope>
    <source>
        <strain evidence="1">03SP1</strain>
    </source>
</reference>
<proteinExistence type="predicted"/>
<dbReference type="GeneID" id="66072105"/>
<sequence length="107" mass="11960">MSEFGTTRPSSRVASQSTFFAIIETNDKGEPIWIEECPGRQFALSDTFLNVASVLAAFDIRKPMGESTGNILEPYMEFIPYSKIVPGAIRVRHPYTVGQTREARSSR</sequence>
<dbReference type="AlphaFoldDB" id="A0A9P7RM75"/>
<dbReference type="RefSeq" id="XP_043001939.1">
    <property type="nucleotide sequence ID" value="XM_043159985.1"/>
</dbReference>
<dbReference type="EMBL" id="CM032191">
    <property type="protein sequence ID" value="KAG7085468.1"/>
    <property type="molecule type" value="Genomic_DNA"/>
</dbReference>
<evidence type="ECO:0000313" key="2">
    <source>
        <dbReference type="Proteomes" id="UP001049176"/>
    </source>
</evidence>
<comment type="caution">
    <text evidence="1">The sequence shown here is derived from an EMBL/GenBank/DDBJ whole genome shotgun (WGS) entry which is preliminary data.</text>
</comment>
<dbReference type="OrthoDB" id="3934656at2759"/>
<evidence type="ECO:0000313" key="1">
    <source>
        <dbReference type="EMBL" id="KAG7085468.1"/>
    </source>
</evidence>
<gene>
    <name evidence="1" type="ORF">E1B28_003029</name>
</gene>
<organism evidence="1 2">
    <name type="scientific">Marasmius oreades</name>
    <name type="common">fairy-ring Marasmius</name>
    <dbReference type="NCBI Taxonomy" id="181124"/>
    <lineage>
        <taxon>Eukaryota</taxon>
        <taxon>Fungi</taxon>
        <taxon>Dikarya</taxon>
        <taxon>Basidiomycota</taxon>
        <taxon>Agaricomycotina</taxon>
        <taxon>Agaricomycetes</taxon>
        <taxon>Agaricomycetidae</taxon>
        <taxon>Agaricales</taxon>
        <taxon>Marasmiineae</taxon>
        <taxon>Marasmiaceae</taxon>
        <taxon>Marasmius</taxon>
    </lineage>
</organism>
<keyword evidence="2" id="KW-1185">Reference proteome</keyword>
<dbReference type="KEGG" id="more:E1B28_003029"/>
<dbReference type="Proteomes" id="UP001049176">
    <property type="component" value="Chromosome 11"/>
</dbReference>